<evidence type="ECO:0000256" key="9">
    <source>
        <dbReference type="PROSITE-ProRule" id="PRU00357"/>
    </source>
</evidence>
<evidence type="ECO:0000313" key="14">
    <source>
        <dbReference type="Proteomes" id="UP001603857"/>
    </source>
</evidence>
<dbReference type="GO" id="GO:0006355">
    <property type="term" value="P:regulation of DNA-templated transcription"/>
    <property type="evidence" value="ECO:0007669"/>
    <property type="project" value="UniProtKB-ARBA"/>
</dbReference>
<dbReference type="CDD" id="cd19821">
    <property type="entry name" value="Bbox1_BBX-like"/>
    <property type="match status" value="1"/>
</dbReference>
<dbReference type="SMART" id="SM00336">
    <property type="entry name" value="BBOX"/>
    <property type="match status" value="1"/>
</dbReference>
<dbReference type="AlphaFoldDB" id="A0ABD1LA22"/>
<keyword evidence="14" id="KW-1185">Reference proteome</keyword>
<dbReference type="InterPro" id="IPR049808">
    <property type="entry name" value="CONSTANS-like_Bbox1"/>
</dbReference>
<dbReference type="GO" id="GO:0008270">
    <property type="term" value="F:zinc ion binding"/>
    <property type="evidence" value="ECO:0007669"/>
    <property type="project" value="UniProtKB-KW"/>
</dbReference>
<dbReference type="EMBL" id="JBGMDY010000010">
    <property type="protein sequence ID" value="KAL2320362.1"/>
    <property type="molecule type" value="Genomic_DNA"/>
</dbReference>
<evidence type="ECO:0000256" key="2">
    <source>
        <dbReference type="ARBA" id="ARBA00010024"/>
    </source>
</evidence>
<evidence type="ECO:0000256" key="1">
    <source>
        <dbReference type="ARBA" id="ARBA00004123"/>
    </source>
</evidence>
<name>A0ABD1LA22_9FABA</name>
<dbReference type="InterPro" id="IPR000315">
    <property type="entry name" value="Znf_B-box"/>
</dbReference>
<evidence type="ECO:0000256" key="3">
    <source>
        <dbReference type="ARBA" id="ARBA00022723"/>
    </source>
</evidence>
<dbReference type="PROSITE" id="PS51017">
    <property type="entry name" value="CCT"/>
    <property type="match status" value="1"/>
</dbReference>
<evidence type="ECO:0000256" key="5">
    <source>
        <dbReference type="ARBA" id="ARBA00022771"/>
    </source>
</evidence>
<dbReference type="Pfam" id="PF06203">
    <property type="entry name" value="CCT"/>
    <property type="match status" value="1"/>
</dbReference>
<accession>A0ABD1LA22</accession>
<proteinExistence type="inferred from homology"/>
<dbReference type="PANTHER" id="PTHR31717:SF45">
    <property type="entry name" value="ZINC FINGER PROTEIN CONSTANS-LIKE 14-RELATED"/>
    <property type="match status" value="1"/>
</dbReference>
<keyword evidence="3" id="KW-0479">Metal-binding</keyword>
<keyword evidence="6" id="KW-0862">Zinc</keyword>
<comment type="caution">
    <text evidence="13">The sequence shown here is derived from an EMBL/GenBank/DDBJ whole genome shotgun (WGS) entry which is preliminary data.</text>
</comment>
<evidence type="ECO:0000256" key="10">
    <source>
        <dbReference type="SAM" id="MobiDB-lite"/>
    </source>
</evidence>
<dbReference type="Proteomes" id="UP001603857">
    <property type="component" value="Unassembled WGS sequence"/>
</dbReference>
<feature type="domain" description="CCT" evidence="12">
    <location>
        <begin position="280"/>
        <end position="322"/>
    </location>
</feature>
<evidence type="ECO:0000256" key="8">
    <source>
        <dbReference type="PROSITE-ProRule" id="PRU00024"/>
    </source>
</evidence>
<evidence type="ECO:0000256" key="4">
    <source>
        <dbReference type="ARBA" id="ARBA00022737"/>
    </source>
</evidence>
<evidence type="ECO:0000256" key="6">
    <source>
        <dbReference type="ARBA" id="ARBA00022833"/>
    </source>
</evidence>
<dbReference type="GO" id="GO:0005634">
    <property type="term" value="C:nucleus"/>
    <property type="evidence" value="ECO:0007669"/>
    <property type="project" value="UniProtKB-SubCell"/>
</dbReference>
<gene>
    <name evidence="13" type="ORF">Fmac_029331</name>
</gene>
<reference evidence="13 14" key="1">
    <citation type="submission" date="2024-08" db="EMBL/GenBank/DDBJ databases">
        <title>Insights into the chromosomal genome structure of Flemingia macrophylla.</title>
        <authorList>
            <person name="Ding Y."/>
            <person name="Zhao Y."/>
            <person name="Bi W."/>
            <person name="Wu M."/>
            <person name="Zhao G."/>
            <person name="Gong Y."/>
            <person name="Li W."/>
            <person name="Zhang P."/>
        </authorList>
    </citation>
    <scope>NUCLEOTIDE SEQUENCE [LARGE SCALE GENOMIC DNA]</scope>
    <source>
        <strain evidence="13">DYQJB</strain>
        <tissue evidence="13">Leaf</tissue>
    </source>
</reference>
<dbReference type="InterPro" id="IPR010402">
    <property type="entry name" value="CCT_domain"/>
</dbReference>
<organism evidence="13 14">
    <name type="scientific">Flemingia macrophylla</name>
    <dbReference type="NCBI Taxonomy" id="520843"/>
    <lineage>
        <taxon>Eukaryota</taxon>
        <taxon>Viridiplantae</taxon>
        <taxon>Streptophyta</taxon>
        <taxon>Embryophyta</taxon>
        <taxon>Tracheophyta</taxon>
        <taxon>Spermatophyta</taxon>
        <taxon>Magnoliopsida</taxon>
        <taxon>eudicotyledons</taxon>
        <taxon>Gunneridae</taxon>
        <taxon>Pentapetalae</taxon>
        <taxon>rosids</taxon>
        <taxon>fabids</taxon>
        <taxon>Fabales</taxon>
        <taxon>Fabaceae</taxon>
        <taxon>Papilionoideae</taxon>
        <taxon>50 kb inversion clade</taxon>
        <taxon>NPAAA clade</taxon>
        <taxon>indigoferoid/millettioid clade</taxon>
        <taxon>Phaseoleae</taxon>
        <taxon>Flemingia</taxon>
    </lineage>
</organism>
<feature type="domain" description="B box-type" evidence="11">
    <location>
        <begin position="1"/>
        <end position="46"/>
    </location>
</feature>
<protein>
    <submittedName>
        <fullName evidence="13">Uncharacterized protein</fullName>
    </submittedName>
</protein>
<evidence type="ECO:0000313" key="13">
    <source>
        <dbReference type="EMBL" id="KAL2320362.1"/>
    </source>
</evidence>
<keyword evidence="4" id="KW-0677">Repeat</keyword>
<keyword evidence="7 9" id="KW-0539">Nucleus</keyword>
<dbReference type="PROSITE" id="PS50119">
    <property type="entry name" value="ZF_BBOX"/>
    <property type="match status" value="1"/>
</dbReference>
<comment type="subcellular location">
    <subcellularLocation>
        <location evidence="1 9">Nucleus</location>
    </subcellularLocation>
</comment>
<evidence type="ECO:0000256" key="7">
    <source>
        <dbReference type="ARBA" id="ARBA00023242"/>
    </source>
</evidence>
<keyword evidence="5 8" id="KW-0863">Zinc-finger</keyword>
<evidence type="ECO:0000259" key="11">
    <source>
        <dbReference type="PROSITE" id="PS50119"/>
    </source>
</evidence>
<dbReference type="PANTHER" id="PTHR31717">
    <property type="entry name" value="ZINC FINGER PROTEIN CONSTANS-LIKE 10"/>
    <property type="match status" value="1"/>
</dbReference>
<evidence type="ECO:0000259" key="12">
    <source>
        <dbReference type="PROSITE" id="PS51017"/>
    </source>
</evidence>
<comment type="similarity">
    <text evidence="2">Belongs to the CONSTANS family.</text>
</comment>
<feature type="region of interest" description="Disordered" evidence="10">
    <location>
        <begin position="203"/>
        <end position="233"/>
    </location>
</feature>
<sequence>MFPCDFCRSKPALLFCKPDAAKLCLLCDHHVHAANALSLKHVRFPISDTCQAHCLHALSGSPSVSDIASALGLDFRAHRPKDEAYRQLMEVARTTNDFNFDPPNDVVLHDTLLHHRTPFTSFLTLPTSESEFDATAKSNGYGTEAGDLLWNRNPAYQPPQVWDFQLQKSRDCDEPGVVTFDGLEVPKAFQDVHNMDYSTIGDDLLSRTNQSDQSSSSHAKKKEESIKKARGGLSSDSKLFESIPCSGTNQSLGMDHLVGGNECFSTLTARVSLEELAKNRGDAMLRYKEKKKTRRFDKHIRYESRKARADTRKRVRGRFVKASDVQA</sequence>